<dbReference type="GO" id="GO:0006168">
    <property type="term" value="P:adenine salvage"/>
    <property type="evidence" value="ECO:0007669"/>
    <property type="project" value="InterPro"/>
</dbReference>
<evidence type="ECO:0000256" key="10">
    <source>
        <dbReference type="ARBA" id="ARBA00022726"/>
    </source>
</evidence>
<evidence type="ECO:0000256" key="3">
    <source>
        <dbReference type="ARBA" id="ARBA00004659"/>
    </source>
</evidence>
<dbReference type="NCBIfam" id="NF002636">
    <property type="entry name" value="PRK02304.1-5"/>
    <property type="match status" value="1"/>
</dbReference>
<gene>
    <name evidence="11" type="primary">apt</name>
    <name evidence="13" type="ORF">EW093_00585</name>
</gene>
<evidence type="ECO:0000256" key="7">
    <source>
        <dbReference type="ARBA" id="ARBA00022490"/>
    </source>
</evidence>
<keyword evidence="14" id="KW-1185">Reference proteome</keyword>
<sequence>MSYDLDSAVKKVPNFPKEGILFYDITGILMNPEAFSYVIEKMVELYKDKNFSSVACVESRGFIFGAPLAKELGLPIVLVRKAGKLPGDLYNRSYKLEYGEAVIEVQKSDINKGDKVLLVDDLLATGGTLQAAAHMFHEAGADVTDIFSVIGLPFLNFKEKFKGIEVTTLIDYHNEKIN</sequence>
<evidence type="ECO:0000259" key="12">
    <source>
        <dbReference type="Pfam" id="PF00156"/>
    </source>
</evidence>
<accession>A0A5C1Q757</accession>
<dbReference type="GO" id="GO:0044209">
    <property type="term" value="P:AMP salvage"/>
    <property type="evidence" value="ECO:0007669"/>
    <property type="project" value="UniProtKB-UniRule"/>
</dbReference>
<dbReference type="HAMAP" id="MF_00004">
    <property type="entry name" value="Aden_phosphoribosyltr"/>
    <property type="match status" value="1"/>
</dbReference>
<dbReference type="FunFam" id="3.40.50.2020:FF:000021">
    <property type="entry name" value="Adenine phosphoribosyltransferase"/>
    <property type="match status" value="1"/>
</dbReference>
<evidence type="ECO:0000256" key="11">
    <source>
        <dbReference type="HAMAP-Rule" id="MF_00004"/>
    </source>
</evidence>
<feature type="domain" description="Phosphoribosyltransferase" evidence="12">
    <location>
        <begin position="28"/>
        <end position="142"/>
    </location>
</feature>
<dbReference type="RefSeq" id="WP_149566521.1">
    <property type="nucleotide sequence ID" value="NZ_CP035807.1"/>
</dbReference>
<dbReference type="AlphaFoldDB" id="A0A5C1Q757"/>
<evidence type="ECO:0000256" key="5">
    <source>
        <dbReference type="ARBA" id="ARBA00011738"/>
    </source>
</evidence>
<dbReference type="UniPathway" id="UPA00588">
    <property type="reaction ID" value="UER00646"/>
</dbReference>
<dbReference type="GO" id="GO:0005737">
    <property type="term" value="C:cytoplasm"/>
    <property type="evidence" value="ECO:0007669"/>
    <property type="project" value="UniProtKB-SubCell"/>
</dbReference>
<dbReference type="EC" id="2.4.2.7" evidence="6 11"/>
<keyword evidence="8 11" id="KW-0328">Glycosyltransferase</keyword>
<dbReference type="GO" id="GO:0003999">
    <property type="term" value="F:adenine phosphoribosyltransferase activity"/>
    <property type="evidence" value="ECO:0007669"/>
    <property type="project" value="UniProtKB-UniRule"/>
</dbReference>
<comment type="subunit">
    <text evidence="5 11">Homodimer.</text>
</comment>
<dbReference type="Proteomes" id="UP000323824">
    <property type="component" value="Chromosome"/>
</dbReference>
<protein>
    <recommendedName>
        <fullName evidence="6 11">Adenine phosphoribosyltransferase</fullName>
        <shortName evidence="11">APRT</shortName>
        <ecNumber evidence="6 11">2.4.2.7</ecNumber>
    </recommendedName>
</protein>
<dbReference type="KEGG" id="sper:EW093_00585"/>
<name>A0A5C1Q757_9SPIO</name>
<dbReference type="Pfam" id="PF00156">
    <property type="entry name" value="Pribosyltran"/>
    <property type="match status" value="1"/>
</dbReference>
<dbReference type="OrthoDB" id="9803963at2"/>
<evidence type="ECO:0000313" key="13">
    <source>
        <dbReference type="EMBL" id="QEN03261.1"/>
    </source>
</evidence>
<evidence type="ECO:0000256" key="6">
    <source>
        <dbReference type="ARBA" id="ARBA00011893"/>
    </source>
</evidence>
<organism evidence="13 14">
    <name type="scientific">Thiospirochaeta perfilievii</name>
    <dbReference type="NCBI Taxonomy" id="252967"/>
    <lineage>
        <taxon>Bacteria</taxon>
        <taxon>Pseudomonadati</taxon>
        <taxon>Spirochaetota</taxon>
        <taxon>Spirochaetia</taxon>
        <taxon>Spirochaetales</taxon>
        <taxon>Spirochaetaceae</taxon>
        <taxon>Thiospirochaeta</taxon>
    </lineage>
</organism>
<dbReference type="CDD" id="cd06223">
    <property type="entry name" value="PRTases_typeI"/>
    <property type="match status" value="1"/>
</dbReference>
<evidence type="ECO:0000256" key="9">
    <source>
        <dbReference type="ARBA" id="ARBA00022679"/>
    </source>
</evidence>
<dbReference type="SUPFAM" id="SSF53271">
    <property type="entry name" value="PRTase-like"/>
    <property type="match status" value="1"/>
</dbReference>
<dbReference type="InterPro" id="IPR000836">
    <property type="entry name" value="PRTase_dom"/>
</dbReference>
<dbReference type="InterPro" id="IPR050120">
    <property type="entry name" value="Adenine_PRTase"/>
</dbReference>
<keyword evidence="7 11" id="KW-0963">Cytoplasm</keyword>
<evidence type="ECO:0000256" key="4">
    <source>
        <dbReference type="ARBA" id="ARBA00008391"/>
    </source>
</evidence>
<dbReference type="PANTHER" id="PTHR11776">
    <property type="entry name" value="ADENINE PHOSPHORIBOSYLTRANSFERASE"/>
    <property type="match status" value="1"/>
</dbReference>
<dbReference type="Gene3D" id="3.40.50.2020">
    <property type="match status" value="1"/>
</dbReference>
<proteinExistence type="inferred from homology"/>
<dbReference type="NCBIfam" id="NF002634">
    <property type="entry name" value="PRK02304.1-3"/>
    <property type="match status" value="1"/>
</dbReference>
<dbReference type="GO" id="GO:0006166">
    <property type="term" value="P:purine ribonucleoside salvage"/>
    <property type="evidence" value="ECO:0007669"/>
    <property type="project" value="UniProtKB-UniRule"/>
</dbReference>
<comment type="function">
    <text evidence="11">Catalyzes a salvage reaction resulting in the formation of AMP, that is energically less costly than de novo synthesis.</text>
</comment>
<evidence type="ECO:0000256" key="1">
    <source>
        <dbReference type="ARBA" id="ARBA00000868"/>
    </source>
</evidence>
<dbReference type="PANTHER" id="PTHR11776:SF7">
    <property type="entry name" value="PHOSPHORIBOSYLTRANSFERASE DOMAIN-CONTAINING PROTEIN"/>
    <property type="match status" value="1"/>
</dbReference>
<reference evidence="13 14" key="2">
    <citation type="submission" date="2019-09" db="EMBL/GenBank/DDBJ databases">
        <title>Complete Genome Sequence and Methylome Analysis of free living Spirochaetas.</title>
        <authorList>
            <person name="Leshcheva N."/>
            <person name="Mikheeva N."/>
        </authorList>
    </citation>
    <scope>NUCLEOTIDE SEQUENCE [LARGE SCALE GENOMIC DNA]</scope>
    <source>
        <strain evidence="13 14">P</strain>
    </source>
</reference>
<dbReference type="InterPro" id="IPR005764">
    <property type="entry name" value="Ade_phspho_trans"/>
</dbReference>
<reference evidence="13 14" key="1">
    <citation type="submission" date="2019-02" db="EMBL/GenBank/DDBJ databases">
        <authorList>
            <person name="Fomenkov A."/>
            <person name="Dubinina G."/>
            <person name="Grabovich M."/>
            <person name="Vincze T."/>
            <person name="Roberts R.J."/>
        </authorList>
    </citation>
    <scope>NUCLEOTIDE SEQUENCE [LARGE SCALE GENOMIC DNA]</scope>
    <source>
        <strain evidence="13 14">P</strain>
    </source>
</reference>
<evidence type="ECO:0000256" key="8">
    <source>
        <dbReference type="ARBA" id="ARBA00022676"/>
    </source>
</evidence>
<evidence type="ECO:0000256" key="2">
    <source>
        <dbReference type="ARBA" id="ARBA00004496"/>
    </source>
</evidence>
<evidence type="ECO:0000313" key="14">
    <source>
        <dbReference type="Proteomes" id="UP000323824"/>
    </source>
</evidence>
<keyword evidence="9 11" id="KW-0808">Transferase</keyword>
<comment type="subcellular location">
    <subcellularLocation>
        <location evidence="2 11">Cytoplasm</location>
    </subcellularLocation>
</comment>
<dbReference type="NCBIfam" id="TIGR01090">
    <property type="entry name" value="apt"/>
    <property type="match status" value="1"/>
</dbReference>
<comment type="similarity">
    <text evidence="4 11">Belongs to the purine/pyrimidine phosphoribosyltransferase family.</text>
</comment>
<comment type="catalytic activity">
    <reaction evidence="1 11">
        <text>AMP + diphosphate = 5-phospho-alpha-D-ribose 1-diphosphate + adenine</text>
        <dbReference type="Rhea" id="RHEA:16609"/>
        <dbReference type="ChEBI" id="CHEBI:16708"/>
        <dbReference type="ChEBI" id="CHEBI:33019"/>
        <dbReference type="ChEBI" id="CHEBI:58017"/>
        <dbReference type="ChEBI" id="CHEBI:456215"/>
        <dbReference type="EC" id="2.4.2.7"/>
    </reaction>
</comment>
<dbReference type="InterPro" id="IPR029057">
    <property type="entry name" value="PRTase-like"/>
</dbReference>
<dbReference type="EMBL" id="CP035807">
    <property type="protein sequence ID" value="QEN03261.1"/>
    <property type="molecule type" value="Genomic_DNA"/>
</dbReference>
<comment type="pathway">
    <text evidence="3 11">Purine metabolism; AMP biosynthesis via salvage pathway; AMP from adenine: step 1/1.</text>
</comment>
<keyword evidence="10 11" id="KW-0660">Purine salvage</keyword>